<dbReference type="Gene3D" id="1.10.287.130">
    <property type="match status" value="1"/>
</dbReference>
<dbReference type="CDD" id="cd00082">
    <property type="entry name" value="HisKA"/>
    <property type="match status" value="1"/>
</dbReference>
<dbReference type="InterPro" id="IPR052162">
    <property type="entry name" value="Sensor_kinase/Photoreceptor"/>
</dbReference>
<dbReference type="InterPro" id="IPR003661">
    <property type="entry name" value="HisK_dim/P_dom"/>
</dbReference>
<keyword evidence="11" id="KW-0472">Membrane</keyword>
<dbReference type="EC" id="2.7.13.3" evidence="3"/>
<evidence type="ECO:0000256" key="3">
    <source>
        <dbReference type="ARBA" id="ARBA00012438"/>
    </source>
</evidence>
<organism evidence="14 15">
    <name type="scientific">Actinacidiphila paucisporea</name>
    <dbReference type="NCBI Taxonomy" id="310782"/>
    <lineage>
        <taxon>Bacteria</taxon>
        <taxon>Bacillati</taxon>
        <taxon>Actinomycetota</taxon>
        <taxon>Actinomycetes</taxon>
        <taxon>Kitasatosporales</taxon>
        <taxon>Streptomycetaceae</taxon>
        <taxon>Actinacidiphila</taxon>
    </lineage>
</organism>
<dbReference type="EMBL" id="FRBI01000024">
    <property type="protein sequence ID" value="SHN17820.1"/>
    <property type="molecule type" value="Genomic_DNA"/>
</dbReference>
<comment type="catalytic activity">
    <reaction evidence="1">
        <text>ATP + protein L-histidine = ADP + protein N-phospho-L-histidine.</text>
        <dbReference type="EC" id="2.7.13.3"/>
    </reaction>
</comment>
<proteinExistence type="predicted"/>
<keyword evidence="9" id="KW-0902">Two-component regulatory system</keyword>
<feature type="domain" description="HAMP" evidence="13">
    <location>
        <begin position="243"/>
        <end position="295"/>
    </location>
</feature>
<dbReference type="SUPFAM" id="SSF158472">
    <property type="entry name" value="HAMP domain-like"/>
    <property type="match status" value="1"/>
</dbReference>
<evidence type="ECO:0000256" key="5">
    <source>
        <dbReference type="ARBA" id="ARBA00022679"/>
    </source>
</evidence>
<evidence type="ECO:0000256" key="7">
    <source>
        <dbReference type="ARBA" id="ARBA00022777"/>
    </source>
</evidence>
<comment type="subcellular location">
    <subcellularLocation>
        <location evidence="2">Cell membrane</location>
    </subcellularLocation>
</comment>
<dbReference type="PROSITE" id="PS50109">
    <property type="entry name" value="HIS_KIN"/>
    <property type="match status" value="1"/>
</dbReference>
<evidence type="ECO:0000256" key="10">
    <source>
        <dbReference type="SAM" id="MobiDB-lite"/>
    </source>
</evidence>
<keyword evidence="15" id="KW-1185">Reference proteome</keyword>
<dbReference type="SMART" id="SM00304">
    <property type="entry name" value="HAMP"/>
    <property type="match status" value="1"/>
</dbReference>
<evidence type="ECO:0000256" key="2">
    <source>
        <dbReference type="ARBA" id="ARBA00004236"/>
    </source>
</evidence>
<sequence length="551" mass="59325">MSTRPQSQPPVYGLADGGDPVPGEPAPAVAPPVRPGEGTWTTSRWLTAGVSGALLILLVLSALVVAFFRHAGAVTDQLVDRSSPSLIEAVRLEVALVDQETGTRGYALSGQTSFLQPYAQGLAQQEDAVARLRALSSGDRTASADLDLVLARAARWRTDVAGPIAAGPPGAPMPTSVSRPDKGKAEFDSLRAALRTQQQHLEERRAAARSDLRHTRSARNAIFSAIAVAFVALAVLVFLALRRGVNRPLERLAWQARAVAGGDFDQRIDVGGPADMRALARDVEDMRGRLVRELAASKAAREAMDARAADLARSNAELEQFAYVASHDLQEPLRKIASFCQLLQRRYADGLDERAGQYIGYAVDGAVRMQALINDLLAFSRVGRVHNDHALVDLDQVWDATESALGVGIAESGAVLTHDPLPTVAGDRTQLGMLLQNLISNALKFRAEDRSPRIDLSCERDGDLWRFSFTDNGIGIEPEFTERVFVIFQRLHNRESYPGNGIGLAMCKKVVEFHGGTIGIDPDYTGGTRITFTLAAALPQGPDPDPVPAVT</sequence>
<evidence type="ECO:0000256" key="6">
    <source>
        <dbReference type="ARBA" id="ARBA00022692"/>
    </source>
</evidence>
<keyword evidence="5" id="KW-0808">Transferase</keyword>
<dbReference type="Pfam" id="PF02518">
    <property type="entry name" value="HATPase_c"/>
    <property type="match status" value="1"/>
</dbReference>
<dbReference type="Gene3D" id="3.30.565.10">
    <property type="entry name" value="Histidine kinase-like ATPase, C-terminal domain"/>
    <property type="match status" value="1"/>
</dbReference>
<keyword evidence="8 11" id="KW-1133">Transmembrane helix</keyword>
<dbReference type="Pfam" id="PF00672">
    <property type="entry name" value="HAMP"/>
    <property type="match status" value="1"/>
</dbReference>
<feature type="region of interest" description="Disordered" evidence="10">
    <location>
        <begin position="1"/>
        <end position="36"/>
    </location>
</feature>
<dbReference type="SUPFAM" id="SSF47384">
    <property type="entry name" value="Homodimeric domain of signal transducing histidine kinase"/>
    <property type="match status" value="1"/>
</dbReference>
<dbReference type="InterPro" id="IPR003660">
    <property type="entry name" value="HAMP_dom"/>
</dbReference>
<evidence type="ECO:0000256" key="8">
    <source>
        <dbReference type="ARBA" id="ARBA00022989"/>
    </source>
</evidence>
<keyword evidence="4" id="KW-0597">Phosphoprotein</keyword>
<evidence type="ECO:0000259" key="13">
    <source>
        <dbReference type="PROSITE" id="PS50885"/>
    </source>
</evidence>
<dbReference type="Pfam" id="PF05227">
    <property type="entry name" value="CHASE3"/>
    <property type="match status" value="1"/>
</dbReference>
<dbReference type="InterPro" id="IPR005467">
    <property type="entry name" value="His_kinase_dom"/>
</dbReference>
<dbReference type="SMART" id="SM00388">
    <property type="entry name" value="HisKA"/>
    <property type="match status" value="1"/>
</dbReference>
<feature type="domain" description="Histidine kinase" evidence="12">
    <location>
        <begin position="324"/>
        <end position="538"/>
    </location>
</feature>
<feature type="compositionally biased region" description="Pro residues" evidence="10">
    <location>
        <begin position="22"/>
        <end position="34"/>
    </location>
</feature>
<accession>A0A1M7PKW2</accession>
<dbReference type="AlphaFoldDB" id="A0A1M7PKW2"/>
<dbReference type="PANTHER" id="PTHR43304">
    <property type="entry name" value="PHYTOCHROME-LIKE PROTEIN CPH1"/>
    <property type="match status" value="1"/>
</dbReference>
<dbReference type="STRING" id="310782.SAMN05216499_12419"/>
<keyword evidence="7 14" id="KW-0418">Kinase</keyword>
<evidence type="ECO:0000256" key="11">
    <source>
        <dbReference type="SAM" id="Phobius"/>
    </source>
</evidence>
<feature type="transmembrane region" description="Helical" evidence="11">
    <location>
        <begin position="221"/>
        <end position="241"/>
    </location>
</feature>
<dbReference type="GO" id="GO:0000155">
    <property type="term" value="F:phosphorelay sensor kinase activity"/>
    <property type="evidence" value="ECO:0007669"/>
    <property type="project" value="InterPro"/>
</dbReference>
<dbReference type="InterPro" id="IPR036097">
    <property type="entry name" value="HisK_dim/P_sf"/>
</dbReference>
<evidence type="ECO:0000256" key="9">
    <source>
        <dbReference type="ARBA" id="ARBA00023012"/>
    </source>
</evidence>
<feature type="region of interest" description="Disordered" evidence="10">
    <location>
        <begin position="161"/>
        <end position="182"/>
    </location>
</feature>
<name>A0A1M7PKW2_9ACTN</name>
<evidence type="ECO:0000259" key="12">
    <source>
        <dbReference type="PROSITE" id="PS50109"/>
    </source>
</evidence>
<dbReference type="SUPFAM" id="SSF55874">
    <property type="entry name" value="ATPase domain of HSP90 chaperone/DNA topoisomerase II/histidine kinase"/>
    <property type="match status" value="1"/>
</dbReference>
<reference evidence="14 15" key="1">
    <citation type="submission" date="2016-11" db="EMBL/GenBank/DDBJ databases">
        <authorList>
            <person name="Jaros S."/>
            <person name="Januszkiewicz K."/>
            <person name="Wedrychowicz H."/>
        </authorList>
    </citation>
    <scope>NUCLEOTIDE SEQUENCE [LARGE SCALE GENOMIC DNA]</scope>
    <source>
        <strain evidence="14 15">CGMCC 4.2025</strain>
    </source>
</reference>
<evidence type="ECO:0000313" key="15">
    <source>
        <dbReference type="Proteomes" id="UP000184111"/>
    </source>
</evidence>
<dbReference type="Gene3D" id="6.10.340.10">
    <property type="match status" value="1"/>
</dbReference>
<gene>
    <name evidence="14" type="ORF">SAMN05216499_12419</name>
</gene>
<evidence type="ECO:0000256" key="4">
    <source>
        <dbReference type="ARBA" id="ARBA00022553"/>
    </source>
</evidence>
<keyword evidence="6 11" id="KW-0812">Transmembrane</keyword>
<dbReference type="Proteomes" id="UP000184111">
    <property type="component" value="Unassembled WGS sequence"/>
</dbReference>
<dbReference type="InterPro" id="IPR004358">
    <property type="entry name" value="Sig_transdc_His_kin-like_C"/>
</dbReference>
<protein>
    <recommendedName>
        <fullName evidence="3">histidine kinase</fullName>
        <ecNumber evidence="3">2.7.13.3</ecNumber>
    </recommendedName>
</protein>
<dbReference type="InterPro" id="IPR003594">
    <property type="entry name" value="HATPase_dom"/>
</dbReference>
<dbReference type="PRINTS" id="PR00344">
    <property type="entry name" value="BCTRLSENSOR"/>
</dbReference>
<dbReference type="PANTHER" id="PTHR43304:SF1">
    <property type="entry name" value="PAC DOMAIN-CONTAINING PROTEIN"/>
    <property type="match status" value="1"/>
</dbReference>
<dbReference type="PROSITE" id="PS50885">
    <property type="entry name" value="HAMP"/>
    <property type="match status" value="1"/>
</dbReference>
<feature type="transmembrane region" description="Helical" evidence="11">
    <location>
        <begin position="45"/>
        <end position="68"/>
    </location>
</feature>
<dbReference type="GO" id="GO:0005886">
    <property type="term" value="C:plasma membrane"/>
    <property type="evidence" value="ECO:0007669"/>
    <property type="project" value="UniProtKB-SubCell"/>
</dbReference>
<dbReference type="CDD" id="cd06225">
    <property type="entry name" value="HAMP"/>
    <property type="match status" value="1"/>
</dbReference>
<dbReference type="InterPro" id="IPR007891">
    <property type="entry name" value="CHASE3"/>
</dbReference>
<evidence type="ECO:0000313" key="14">
    <source>
        <dbReference type="EMBL" id="SHN17820.1"/>
    </source>
</evidence>
<dbReference type="SMART" id="SM00387">
    <property type="entry name" value="HATPase_c"/>
    <property type="match status" value="1"/>
</dbReference>
<dbReference type="Pfam" id="PF00512">
    <property type="entry name" value="HisKA"/>
    <property type="match status" value="1"/>
</dbReference>
<dbReference type="InterPro" id="IPR036890">
    <property type="entry name" value="HATPase_C_sf"/>
</dbReference>
<evidence type="ECO:0000256" key="1">
    <source>
        <dbReference type="ARBA" id="ARBA00000085"/>
    </source>
</evidence>